<dbReference type="AlphaFoldDB" id="A0A7I4YJA0"/>
<keyword evidence="1" id="KW-1133">Transmembrane helix</keyword>
<keyword evidence="1" id="KW-0472">Membrane</keyword>
<name>A0A7I4YJA0_HAECO</name>
<keyword evidence="1" id="KW-0812">Transmembrane</keyword>
<feature type="transmembrane region" description="Helical" evidence="1">
    <location>
        <begin position="6"/>
        <end position="30"/>
    </location>
</feature>
<proteinExistence type="predicted"/>
<sequence>MTLHNILLHLIGLGLFIVLLALLCLVCKIVDKAIVPSRKSSVSSRRRNDLSCANEIPPLTPLMGYDRKYIV</sequence>
<protein>
    <submittedName>
        <fullName evidence="3">IMV membrane protein</fullName>
    </submittedName>
</protein>
<organism evidence="2 3">
    <name type="scientific">Haemonchus contortus</name>
    <name type="common">Barber pole worm</name>
    <dbReference type="NCBI Taxonomy" id="6289"/>
    <lineage>
        <taxon>Eukaryota</taxon>
        <taxon>Metazoa</taxon>
        <taxon>Ecdysozoa</taxon>
        <taxon>Nematoda</taxon>
        <taxon>Chromadorea</taxon>
        <taxon>Rhabditida</taxon>
        <taxon>Rhabditina</taxon>
        <taxon>Rhabditomorpha</taxon>
        <taxon>Strongyloidea</taxon>
        <taxon>Trichostrongylidae</taxon>
        <taxon>Haemonchus</taxon>
    </lineage>
</organism>
<accession>A0A7I4YJA0</accession>
<dbReference type="OMA" id="CLVCKIV"/>
<evidence type="ECO:0000313" key="2">
    <source>
        <dbReference type="Proteomes" id="UP000025227"/>
    </source>
</evidence>
<evidence type="ECO:0000313" key="3">
    <source>
        <dbReference type="WBParaSite" id="HCON_00098175-00001"/>
    </source>
</evidence>
<keyword evidence="2" id="KW-1185">Reference proteome</keyword>
<evidence type="ECO:0000256" key="1">
    <source>
        <dbReference type="SAM" id="Phobius"/>
    </source>
</evidence>
<dbReference type="Proteomes" id="UP000025227">
    <property type="component" value="Unplaced"/>
</dbReference>
<reference evidence="3" key="1">
    <citation type="submission" date="2020-12" db="UniProtKB">
        <authorList>
            <consortium name="WormBaseParasite"/>
        </authorList>
    </citation>
    <scope>IDENTIFICATION</scope>
    <source>
        <strain evidence="3">MHco3</strain>
    </source>
</reference>
<dbReference type="WBParaSite" id="HCON_00098175-00001">
    <property type="protein sequence ID" value="HCON_00098175-00001"/>
    <property type="gene ID" value="HCON_00098175"/>
</dbReference>